<comment type="caution">
    <text evidence="1">The sequence shown here is derived from an EMBL/GenBank/DDBJ whole genome shotgun (WGS) entry which is preliminary data.</text>
</comment>
<reference evidence="1 2" key="1">
    <citation type="submission" date="2018-05" db="EMBL/GenBank/DDBJ databases">
        <title>Genome sequencing and assembly of the regulated plant pathogen Lachnellula willkommii and related sister species for the development of diagnostic species identification markers.</title>
        <authorList>
            <person name="Giroux E."/>
            <person name="Bilodeau G."/>
        </authorList>
    </citation>
    <scope>NUCLEOTIDE SEQUENCE [LARGE SCALE GENOMIC DNA]</scope>
    <source>
        <strain evidence="1 2">CBS 268.59</strain>
    </source>
</reference>
<dbReference type="EMBL" id="QGMK01003329">
    <property type="protein sequence ID" value="TVY53197.1"/>
    <property type="molecule type" value="Genomic_DNA"/>
</dbReference>
<evidence type="ECO:0000313" key="2">
    <source>
        <dbReference type="Proteomes" id="UP000469558"/>
    </source>
</evidence>
<protein>
    <submittedName>
        <fullName evidence="1">Copia protein</fullName>
    </submittedName>
</protein>
<dbReference type="AlphaFoldDB" id="A0A8T9BQ87"/>
<gene>
    <name evidence="1" type="primary">GIP_2</name>
    <name evidence="1" type="ORF">LSUE1_G008764</name>
</gene>
<dbReference type="OrthoDB" id="3432594at2759"/>
<proteinExistence type="predicted"/>
<sequence>MGAPQFIGKDPKLVDIKANNTGAIALVKNPHLHEQSKHIDISYHHIRDLEAKKRITITYIPTDQMIANSFTKPLERTKFEGFKHMIGLVDDGIEKRTRF</sequence>
<feature type="non-terminal residue" evidence="1">
    <location>
        <position position="99"/>
    </location>
</feature>
<keyword evidence="2" id="KW-1185">Reference proteome</keyword>
<dbReference type="CDD" id="cd09272">
    <property type="entry name" value="RNase_HI_RT_Ty1"/>
    <property type="match status" value="1"/>
</dbReference>
<dbReference type="Proteomes" id="UP000469558">
    <property type="component" value="Unassembled WGS sequence"/>
</dbReference>
<organism evidence="1 2">
    <name type="scientific">Lachnellula suecica</name>
    <dbReference type="NCBI Taxonomy" id="602035"/>
    <lineage>
        <taxon>Eukaryota</taxon>
        <taxon>Fungi</taxon>
        <taxon>Dikarya</taxon>
        <taxon>Ascomycota</taxon>
        <taxon>Pezizomycotina</taxon>
        <taxon>Leotiomycetes</taxon>
        <taxon>Helotiales</taxon>
        <taxon>Lachnaceae</taxon>
        <taxon>Lachnellula</taxon>
    </lineage>
</organism>
<accession>A0A8T9BQ87</accession>
<evidence type="ECO:0000313" key="1">
    <source>
        <dbReference type="EMBL" id="TVY53197.1"/>
    </source>
</evidence>
<name>A0A8T9BQ87_9HELO</name>